<feature type="transmembrane region" description="Helical" evidence="1">
    <location>
        <begin position="136"/>
        <end position="158"/>
    </location>
</feature>
<comment type="caution">
    <text evidence="2">The sequence shown here is derived from an EMBL/GenBank/DDBJ whole genome shotgun (WGS) entry which is preliminary data.</text>
</comment>
<name>A0ABP0GXU0_CLALP</name>
<feature type="transmembrane region" description="Helical" evidence="1">
    <location>
        <begin position="29"/>
        <end position="50"/>
    </location>
</feature>
<evidence type="ECO:0000313" key="3">
    <source>
        <dbReference type="Proteomes" id="UP001642483"/>
    </source>
</evidence>
<keyword evidence="1" id="KW-0812">Transmembrane</keyword>
<evidence type="ECO:0008006" key="4">
    <source>
        <dbReference type="Google" id="ProtNLM"/>
    </source>
</evidence>
<feature type="transmembrane region" description="Helical" evidence="1">
    <location>
        <begin position="71"/>
        <end position="88"/>
    </location>
</feature>
<sequence length="291" mass="32282">MTNNLNETNSTESEPYIRWKQADWIIPEVINSLLIVATLWIIFSLIHFGIKQKKWSTNRMGNADKLSGGRVYTLTVVCAIIALVRFINSQFTFNIGIGVGYDKECLATVLVNTVPVNFPSSREGCIYHKSENIGPVAWIVGIMVVIAGQFVLLGLFIYPLKRDFVQSICGCCPSAFHAWSTNRNKSSSVSSIQTRNSSFQSSNTVKSIMQRTIAFSIISVVSHIIIILISSYAISSEGHRRVSTVVFDINAFFNVIFVICSFLSCKKMLFSPVLNENVSLAPTSSDIARSN</sequence>
<gene>
    <name evidence="2" type="ORF">CVLEPA_LOCUS28985</name>
</gene>
<dbReference type="EMBL" id="CAWYQH010000152">
    <property type="protein sequence ID" value="CAK8695761.1"/>
    <property type="molecule type" value="Genomic_DNA"/>
</dbReference>
<feature type="transmembrane region" description="Helical" evidence="1">
    <location>
        <begin position="213"/>
        <end position="234"/>
    </location>
</feature>
<organism evidence="2 3">
    <name type="scientific">Clavelina lepadiformis</name>
    <name type="common">Light-bulb sea squirt</name>
    <name type="synonym">Ascidia lepadiformis</name>
    <dbReference type="NCBI Taxonomy" id="159417"/>
    <lineage>
        <taxon>Eukaryota</taxon>
        <taxon>Metazoa</taxon>
        <taxon>Chordata</taxon>
        <taxon>Tunicata</taxon>
        <taxon>Ascidiacea</taxon>
        <taxon>Aplousobranchia</taxon>
        <taxon>Clavelinidae</taxon>
        <taxon>Clavelina</taxon>
    </lineage>
</organism>
<proteinExistence type="predicted"/>
<keyword evidence="1" id="KW-0472">Membrane</keyword>
<reference evidence="2 3" key="1">
    <citation type="submission" date="2024-02" db="EMBL/GenBank/DDBJ databases">
        <authorList>
            <person name="Daric V."/>
            <person name="Darras S."/>
        </authorList>
    </citation>
    <scope>NUCLEOTIDE SEQUENCE [LARGE SCALE GENOMIC DNA]</scope>
</reference>
<evidence type="ECO:0000313" key="2">
    <source>
        <dbReference type="EMBL" id="CAK8695761.1"/>
    </source>
</evidence>
<accession>A0ABP0GXU0</accession>
<keyword evidence="3" id="KW-1185">Reference proteome</keyword>
<dbReference type="Proteomes" id="UP001642483">
    <property type="component" value="Unassembled WGS sequence"/>
</dbReference>
<feature type="transmembrane region" description="Helical" evidence="1">
    <location>
        <begin position="246"/>
        <end position="265"/>
    </location>
</feature>
<protein>
    <recommendedName>
        <fullName evidence="4">Vomeronasal type-1 receptor</fullName>
    </recommendedName>
</protein>
<evidence type="ECO:0000256" key="1">
    <source>
        <dbReference type="SAM" id="Phobius"/>
    </source>
</evidence>
<keyword evidence="1" id="KW-1133">Transmembrane helix</keyword>